<organism evidence="2 3">
    <name type="scientific">Henosepilachna vigintioctopunctata</name>
    <dbReference type="NCBI Taxonomy" id="420089"/>
    <lineage>
        <taxon>Eukaryota</taxon>
        <taxon>Metazoa</taxon>
        <taxon>Ecdysozoa</taxon>
        <taxon>Arthropoda</taxon>
        <taxon>Hexapoda</taxon>
        <taxon>Insecta</taxon>
        <taxon>Pterygota</taxon>
        <taxon>Neoptera</taxon>
        <taxon>Endopterygota</taxon>
        <taxon>Coleoptera</taxon>
        <taxon>Polyphaga</taxon>
        <taxon>Cucujiformia</taxon>
        <taxon>Coccinelloidea</taxon>
        <taxon>Coccinellidae</taxon>
        <taxon>Epilachninae</taxon>
        <taxon>Epilachnini</taxon>
        <taxon>Henosepilachna</taxon>
    </lineage>
</organism>
<feature type="compositionally biased region" description="Polar residues" evidence="1">
    <location>
        <begin position="195"/>
        <end position="205"/>
    </location>
</feature>
<feature type="compositionally biased region" description="Low complexity" evidence="1">
    <location>
        <begin position="153"/>
        <end position="179"/>
    </location>
</feature>
<dbReference type="EMBL" id="JARQZJ010000001">
    <property type="protein sequence ID" value="KAK9869433.1"/>
    <property type="molecule type" value="Genomic_DNA"/>
</dbReference>
<feature type="region of interest" description="Disordered" evidence="1">
    <location>
        <begin position="236"/>
        <end position="341"/>
    </location>
</feature>
<feature type="compositionally biased region" description="Polar residues" evidence="1">
    <location>
        <begin position="312"/>
        <end position="325"/>
    </location>
</feature>
<evidence type="ECO:0000313" key="2">
    <source>
        <dbReference type="EMBL" id="KAK9869433.1"/>
    </source>
</evidence>
<comment type="caution">
    <text evidence="2">The sequence shown here is derived from an EMBL/GenBank/DDBJ whole genome shotgun (WGS) entry which is preliminary data.</text>
</comment>
<feature type="compositionally biased region" description="Low complexity" evidence="1">
    <location>
        <begin position="287"/>
        <end position="305"/>
    </location>
</feature>
<evidence type="ECO:0000313" key="3">
    <source>
        <dbReference type="Proteomes" id="UP001431783"/>
    </source>
</evidence>
<gene>
    <name evidence="2" type="ORF">WA026_003188</name>
</gene>
<dbReference type="Proteomes" id="UP001431783">
    <property type="component" value="Unassembled WGS sequence"/>
</dbReference>
<reference evidence="2 3" key="1">
    <citation type="submission" date="2023-03" db="EMBL/GenBank/DDBJ databases">
        <title>Genome insight into feeding habits of ladybird beetles.</title>
        <authorList>
            <person name="Li H.-S."/>
            <person name="Huang Y.-H."/>
            <person name="Pang H."/>
        </authorList>
    </citation>
    <scope>NUCLEOTIDE SEQUENCE [LARGE SCALE GENOMIC DNA]</scope>
    <source>
        <strain evidence="2">SYSU_2023b</strain>
        <tissue evidence="2">Whole body</tissue>
    </source>
</reference>
<evidence type="ECO:0000256" key="1">
    <source>
        <dbReference type="SAM" id="MobiDB-lite"/>
    </source>
</evidence>
<dbReference type="AlphaFoldDB" id="A0AAW1TM89"/>
<protein>
    <submittedName>
        <fullName evidence="2">Uncharacterized protein</fullName>
    </submittedName>
</protein>
<feature type="region of interest" description="Disordered" evidence="1">
    <location>
        <begin position="153"/>
        <end position="206"/>
    </location>
</feature>
<proteinExistence type="predicted"/>
<accession>A0AAW1TM89</accession>
<keyword evidence="3" id="KW-1185">Reference proteome</keyword>
<name>A0AAW1TM89_9CUCU</name>
<sequence length="406" mass="46368">MPLPVALAIYGLEDSIFGREQAELYRNNIFQLLEVQTVDDIPQQSDGQTPPHIRELNRIRRRRLNQERNKKNPQNLSLLNQERNNENSRYWSLLKQIENISLQQPNPVTFGQLEPIRSAPLIYNIPGRPEEGSNWADWTPLQIWDVNSTSTYENSTSSYGNSTSTCENSTSSNGNSTSTYVHSTPTMAHSMPEPSRNSPPSSGEIGSTMELMDYEYTYLPPTSTPWSTMQPVLIDRTVDNSRNRQPVPIDRTNDNSRNRMHPSIFNPPLTPSTNSSRQTRNTRRSRSTSNSPPSLTRSRSPNRTSNRQRRSISTPNNIPLTNTSPSESKERKSRRNSRGEPVIMYQNRDLLDLHSNLQPPAFCVNADVRIQQFISENHNQEPTVEEIVTCTEEDCNFLFICCDITE</sequence>